<sequence>MSRLVRDLPGLGAIFETYADRRQPTKFFLNRPFDIAPDSGVAHDIDSLATLVREASGWLHAAGVRAGDRVALCKQNHFDYVLLSAAAARIGAIPAQLSGMAEPEVLAVLLRRLDAALLITETDILAAADESGVDLAGLVPRTICLDGPAKSATPLDDLRGAPVPPARVRTDQQPMFISHSSGTTGTPKLVVHSARTILQGMGKIEAVRLPIAGATRHDVACHATAFAHMRCIPWAGGMLRLAPAKQIIIADSDPAIAERVLRPHMPTYVEALPSTYQIWEDITSGPDTVFARTRLFLNTFDASHPATMRKFLNATKVRTAVWLHGYGQSETGPMATKLVTRQSLGEAGSRHPSTRHMRPMPGITKLKVVNPDTMKDAKTGEPGLLMTQTSGHCLTYLGELDRWKAKVSGKWWNTGDWGVKTRSGAFVLMDREVDSVPDMSCIELEDVLPDRIPAVREAAVLSRPDGSPVPFLCTDDGTLDPEEWRAAVADLPPLAEPIVMTYDEMPRIGSGKIPRNVLRSRYLDNASTLSTGQWT</sequence>
<organism evidence="3 4">
    <name type="scientific">Streptomyces gossypii</name>
    <dbReference type="NCBI Taxonomy" id="2883101"/>
    <lineage>
        <taxon>Bacteria</taxon>
        <taxon>Bacillati</taxon>
        <taxon>Actinomycetota</taxon>
        <taxon>Actinomycetes</taxon>
        <taxon>Kitasatosporales</taxon>
        <taxon>Streptomycetaceae</taxon>
        <taxon>Streptomyces</taxon>
    </lineage>
</organism>
<comment type="similarity">
    <text evidence="1">Belongs to the ATP-dependent AMP-binding enzyme family.</text>
</comment>
<dbReference type="PANTHER" id="PTHR43201:SF8">
    <property type="entry name" value="ACYL-COA SYNTHETASE FAMILY MEMBER 3"/>
    <property type="match status" value="1"/>
</dbReference>
<accession>A0ABT2JP09</accession>
<name>A0ABT2JP09_9ACTN</name>
<gene>
    <name evidence="3" type="ORF">LHJ74_06715</name>
</gene>
<evidence type="ECO:0000313" key="3">
    <source>
        <dbReference type="EMBL" id="MCT2589618.1"/>
    </source>
</evidence>
<dbReference type="InterPro" id="IPR045851">
    <property type="entry name" value="AMP-bd_C_sf"/>
</dbReference>
<dbReference type="Gene3D" id="3.30.300.30">
    <property type="match status" value="1"/>
</dbReference>
<dbReference type="InterPro" id="IPR000873">
    <property type="entry name" value="AMP-dep_synth/lig_dom"/>
</dbReference>
<dbReference type="PROSITE" id="PS00455">
    <property type="entry name" value="AMP_BINDING"/>
    <property type="match status" value="1"/>
</dbReference>
<proteinExistence type="inferred from homology"/>
<protein>
    <submittedName>
        <fullName evidence="3">Acyl--CoA ligase</fullName>
    </submittedName>
</protein>
<evidence type="ECO:0000313" key="4">
    <source>
        <dbReference type="Proteomes" id="UP001156389"/>
    </source>
</evidence>
<keyword evidence="4" id="KW-1185">Reference proteome</keyword>
<dbReference type="Proteomes" id="UP001156389">
    <property type="component" value="Unassembled WGS sequence"/>
</dbReference>
<evidence type="ECO:0000256" key="1">
    <source>
        <dbReference type="ARBA" id="ARBA00006432"/>
    </source>
</evidence>
<dbReference type="SUPFAM" id="SSF56801">
    <property type="entry name" value="Acetyl-CoA synthetase-like"/>
    <property type="match status" value="1"/>
</dbReference>
<reference evidence="3 4" key="1">
    <citation type="submission" date="2021-10" db="EMBL/GenBank/DDBJ databases">
        <title>Streptomyces gossypii sp. nov., isolated from soil collected from cotton field.</title>
        <authorList>
            <person name="Ge X."/>
            <person name="Chen X."/>
            <person name="Liu W."/>
        </authorList>
    </citation>
    <scope>NUCLEOTIDE SEQUENCE [LARGE SCALE GENOMIC DNA]</scope>
    <source>
        <strain evidence="3 4">N2-109</strain>
    </source>
</reference>
<keyword evidence="3" id="KW-0436">Ligase</keyword>
<dbReference type="Gene3D" id="3.40.50.12780">
    <property type="entry name" value="N-terminal domain of ligase-like"/>
    <property type="match status" value="1"/>
</dbReference>
<dbReference type="RefSeq" id="WP_260216625.1">
    <property type="nucleotide sequence ID" value="NZ_JAJAGO010000003.1"/>
</dbReference>
<dbReference type="PANTHER" id="PTHR43201">
    <property type="entry name" value="ACYL-COA SYNTHETASE"/>
    <property type="match status" value="1"/>
</dbReference>
<dbReference type="InterPro" id="IPR042099">
    <property type="entry name" value="ANL_N_sf"/>
</dbReference>
<dbReference type="EMBL" id="JAJAGO010000003">
    <property type="protein sequence ID" value="MCT2589618.1"/>
    <property type="molecule type" value="Genomic_DNA"/>
</dbReference>
<dbReference type="GO" id="GO:0016874">
    <property type="term" value="F:ligase activity"/>
    <property type="evidence" value="ECO:0007669"/>
    <property type="project" value="UniProtKB-KW"/>
</dbReference>
<comment type="caution">
    <text evidence="3">The sequence shown here is derived from an EMBL/GenBank/DDBJ whole genome shotgun (WGS) entry which is preliminary data.</text>
</comment>
<feature type="domain" description="AMP-dependent synthetase/ligase" evidence="2">
    <location>
        <begin position="47"/>
        <end position="396"/>
    </location>
</feature>
<dbReference type="InterPro" id="IPR020845">
    <property type="entry name" value="AMP-binding_CS"/>
</dbReference>
<dbReference type="Pfam" id="PF00501">
    <property type="entry name" value="AMP-binding"/>
    <property type="match status" value="1"/>
</dbReference>
<evidence type="ECO:0000259" key="2">
    <source>
        <dbReference type="Pfam" id="PF00501"/>
    </source>
</evidence>